<protein>
    <submittedName>
        <fullName evidence="2">Uncharacterized protein</fullName>
    </submittedName>
</protein>
<gene>
    <name evidence="2" type="ORF">C8N35_11234</name>
</gene>
<dbReference type="Proteomes" id="UP000244081">
    <property type="component" value="Unassembled WGS sequence"/>
</dbReference>
<feature type="compositionally biased region" description="Basic and acidic residues" evidence="1">
    <location>
        <begin position="11"/>
        <end position="20"/>
    </location>
</feature>
<evidence type="ECO:0000256" key="1">
    <source>
        <dbReference type="SAM" id="MobiDB-lite"/>
    </source>
</evidence>
<organism evidence="2 3">
    <name type="scientific">Breoghania corrubedonensis</name>
    <dbReference type="NCBI Taxonomy" id="665038"/>
    <lineage>
        <taxon>Bacteria</taxon>
        <taxon>Pseudomonadati</taxon>
        <taxon>Pseudomonadota</taxon>
        <taxon>Alphaproteobacteria</taxon>
        <taxon>Hyphomicrobiales</taxon>
        <taxon>Stappiaceae</taxon>
        <taxon>Breoghania</taxon>
    </lineage>
</organism>
<name>A0A2T5UW23_9HYPH</name>
<dbReference type="AlphaFoldDB" id="A0A2T5UW23"/>
<proteinExistence type="predicted"/>
<sequence length="121" mass="12781">MQRLCSSRNGMVERRGERGKRAGAVFLLAMPLVVAVFAASAQPTPTERPQKTEKPNAESPCTVSPHADKGAANDRSLSTTLDDCDGVLKPAPRTADGLVQPAPKVGRTPVIKPKTLPGNPK</sequence>
<evidence type="ECO:0000313" key="3">
    <source>
        <dbReference type="Proteomes" id="UP000244081"/>
    </source>
</evidence>
<feature type="region of interest" description="Disordered" evidence="1">
    <location>
        <begin position="1"/>
        <end position="20"/>
    </location>
</feature>
<keyword evidence="3" id="KW-1185">Reference proteome</keyword>
<reference evidence="2 3" key="1">
    <citation type="submission" date="2018-04" db="EMBL/GenBank/DDBJ databases">
        <title>Genomic Encyclopedia of Archaeal and Bacterial Type Strains, Phase II (KMG-II): from individual species to whole genera.</title>
        <authorList>
            <person name="Goeker M."/>
        </authorList>
    </citation>
    <scope>NUCLEOTIDE SEQUENCE [LARGE SCALE GENOMIC DNA]</scope>
    <source>
        <strain evidence="2 3">DSM 23382</strain>
    </source>
</reference>
<feature type="region of interest" description="Disordered" evidence="1">
    <location>
        <begin position="41"/>
        <end position="121"/>
    </location>
</feature>
<accession>A0A2T5UW23</accession>
<dbReference type="EMBL" id="QAYG01000012">
    <property type="protein sequence ID" value="PTW55709.1"/>
    <property type="molecule type" value="Genomic_DNA"/>
</dbReference>
<comment type="caution">
    <text evidence="2">The sequence shown here is derived from an EMBL/GenBank/DDBJ whole genome shotgun (WGS) entry which is preliminary data.</text>
</comment>
<evidence type="ECO:0000313" key="2">
    <source>
        <dbReference type="EMBL" id="PTW55709.1"/>
    </source>
</evidence>